<organism evidence="1 2">
    <name type="scientific">Candidatus Obscuribacter phosphatis</name>
    <dbReference type="NCBI Taxonomy" id="1906157"/>
    <lineage>
        <taxon>Bacteria</taxon>
        <taxon>Bacillati</taxon>
        <taxon>Candidatus Melainabacteria</taxon>
        <taxon>Candidatus Obscuribacterales</taxon>
        <taxon>Candidatus Obscuribacteraceae</taxon>
        <taxon>Candidatus Obscuribacter</taxon>
    </lineage>
</organism>
<reference evidence="1" key="1">
    <citation type="submission" date="2021-02" db="EMBL/GenBank/DDBJ databases">
        <title>Genome-Resolved Metagenomics of a Microbial Community Performing Photosynthetic Biological Nutrient Removal.</title>
        <authorList>
            <person name="Mcdaniel E.A."/>
        </authorList>
    </citation>
    <scope>NUCLEOTIDE SEQUENCE</scope>
    <source>
        <strain evidence="1">UWPOB_OBS1</strain>
    </source>
</reference>
<evidence type="ECO:0000313" key="2">
    <source>
        <dbReference type="Proteomes" id="UP000664277"/>
    </source>
</evidence>
<dbReference type="Proteomes" id="UP000664277">
    <property type="component" value="Unassembled WGS sequence"/>
</dbReference>
<name>A0A8J7P932_9BACT</name>
<dbReference type="EMBL" id="JAFLCK010000023">
    <property type="protein sequence ID" value="MBN8661669.1"/>
    <property type="molecule type" value="Genomic_DNA"/>
</dbReference>
<accession>A0A8J7P932</accession>
<comment type="caution">
    <text evidence="1">The sequence shown here is derived from an EMBL/GenBank/DDBJ whole genome shotgun (WGS) entry which is preliminary data.</text>
</comment>
<evidence type="ECO:0000313" key="1">
    <source>
        <dbReference type="EMBL" id="MBN8661669.1"/>
    </source>
</evidence>
<proteinExistence type="predicted"/>
<dbReference type="AlphaFoldDB" id="A0A8J7P932"/>
<protein>
    <submittedName>
        <fullName evidence="1">Uncharacterized protein</fullName>
    </submittedName>
</protein>
<gene>
    <name evidence="1" type="ORF">J0M35_14985</name>
</gene>
<sequence length="444" mass="47002">MNFHDHSKGKGRKTAHIKRSRQGAILPLALFLVFVGIAFAALTVDVMRSTYNVQILKFAGKTAALAAYASQIKETSDLYDGNTAKNNIAAALNEISGQGNNTIAWHQALSGPDSGQNNSGSSAVKFSADKIEFPENQQDSNEFFLTLKVRREGVDALRQFFMPLVFALNSSVNPKSDEFSLLSPIIDVEVAAQPATRIGAGVSRLDADLEKRKLAGFAAMPIALSNLQYAAIAQAPPALVTIDLDNAASPPAAGHIKAALVNLSGGTGNSYFGDAQGNKAVSDAISNLKYFIKGDTTAIPPRAVERGMILSAIDHESAAFTSQKANLTAIVNTLNSQKFLYMFPVMKGNPVPGTRSSQHEVLGFALFQLQSMAVDPTAGTALALTVKPVSSIVMPNVCHAAAAYDGRALAQATAPFTTRVLAGEHSMAPKKISMVMAPSLVRAR</sequence>